<comment type="caution">
    <text evidence="3">The sequence shown here is derived from an EMBL/GenBank/DDBJ whole genome shotgun (WGS) entry which is preliminary data.</text>
</comment>
<evidence type="ECO:0000256" key="2">
    <source>
        <dbReference type="SAM" id="MobiDB-lite"/>
    </source>
</evidence>
<dbReference type="GO" id="GO:0005737">
    <property type="term" value="C:cytoplasm"/>
    <property type="evidence" value="ECO:0007669"/>
    <property type="project" value="TreeGrafter"/>
</dbReference>
<reference evidence="3" key="2">
    <citation type="submission" date="2021-01" db="EMBL/GenBank/DDBJ databases">
        <authorList>
            <person name="Schikora-Tamarit M.A."/>
        </authorList>
    </citation>
    <scope>NUCLEOTIDE SEQUENCE</scope>
    <source>
        <strain evidence="3">NCAIM Y.01608</strain>
    </source>
</reference>
<accession>A0A1B7SJN5</accession>
<feature type="compositionally biased region" description="Polar residues" evidence="2">
    <location>
        <begin position="11"/>
        <end position="20"/>
    </location>
</feature>
<comment type="similarity">
    <text evidence="1">Belongs to the SIP5 family.</text>
</comment>
<dbReference type="GO" id="GO:0042149">
    <property type="term" value="P:cellular response to glucose starvation"/>
    <property type="evidence" value="ECO:0007669"/>
    <property type="project" value="EnsemblFungi"/>
</dbReference>
<evidence type="ECO:0000313" key="3">
    <source>
        <dbReference type="EMBL" id="KAH3659137.1"/>
    </source>
</evidence>
<proteinExistence type="inferred from homology"/>
<dbReference type="RefSeq" id="XP_018211588.1">
    <property type="nucleotide sequence ID" value="XM_018354291.1"/>
</dbReference>
<dbReference type="EMBL" id="JAEUBD010001540">
    <property type="protein sequence ID" value="KAH3659137.1"/>
    <property type="molecule type" value="Genomic_DNA"/>
</dbReference>
<sequence length="500" mass="56877">MGNTPAKETRSPSGSFSKDNVASPKSLVGLSKRKKEKDREKRRQKEQHMLDLIVRYQENVDGGYLAPYGNYKDGLNYKTDVVRELIIERKLAPFYTPLEDFDENWTDSELLSRLKRLKLHAPTSESFLDEDEDPDDHKIHQSASSMRRKEHKAFKRHLSEMAVKFQRDAESRFTRDKSVSESGIKSYPNIPSDDLLLTLYRNAVECPICFLYYPPNLNLSRCCVQPICTECFVQLKRLDPHPPHDEGAAPNSSSDSEKIAEELISEPVNCPFCAMSDFGVTYSPPNLWTGIGGRPPRDFNFAPQVIHEDPETNQGPSRSREYQRKTSLNYAMTKSHSASGTPPKKPVIFSEHRTNQGQKSFDDSVSINSKNSDNSSQTQNVAGFDPARRRRGSLPATAPGVITVDLIHPDWEQKLLNAKSKLARRSAAATALHASSLIYDRDESQHTYSSRFERSYRRSDSSNVNDHNSHTSVEERMIEAALKLSLLDEEERKLKERLKR</sequence>
<protein>
    <submittedName>
        <fullName evidence="3">Uncharacterized protein</fullName>
    </submittedName>
</protein>
<evidence type="ECO:0000313" key="4">
    <source>
        <dbReference type="Proteomes" id="UP000788993"/>
    </source>
</evidence>
<dbReference type="InterPro" id="IPR039301">
    <property type="entry name" value="Sip5/DA2"/>
</dbReference>
<reference evidence="3" key="1">
    <citation type="journal article" date="2021" name="Open Biol.">
        <title>Shared evolutionary footprints suggest mitochondrial oxidative damage underlies multiple complex I losses in fungi.</title>
        <authorList>
            <person name="Schikora-Tamarit M.A."/>
            <person name="Marcet-Houben M."/>
            <person name="Nosek J."/>
            <person name="Gabaldon T."/>
        </authorList>
    </citation>
    <scope>NUCLEOTIDE SEQUENCE</scope>
    <source>
        <strain evidence="3">NCAIM Y.01608</strain>
    </source>
</reference>
<evidence type="ECO:0000256" key="1">
    <source>
        <dbReference type="ARBA" id="ARBA00010402"/>
    </source>
</evidence>
<dbReference type="CDD" id="cd24139">
    <property type="entry name" value="SIP5-like"/>
    <property type="match status" value="1"/>
</dbReference>
<feature type="compositionally biased region" description="Polar residues" evidence="2">
    <location>
        <begin position="355"/>
        <end position="381"/>
    </location>
</feature>
<dbReference type="PANTHER" id="PTHR31315:SF1">
    <property type="entry name" value="PROTEIN SIP5"/>
    <property type="match status" value="1"/>
</dbReference>
<name>A0A1B7SJN5_9ASCO</name>
<keyword evidence="4" id="KW-1185">Reference proteome</keyword>
<feature type="region of interest" description="Disordered" evidence="2">
    <location>
        <begin position="126"/>
        <end position="145"/>
    </location>
</feature>
<dbReference type="PANTHER" id="PTHR31315">
    <property type="entry name" value="PROTEIN SIP5"/>
    <property type="match status" value="1"/>
</dbReference>
<dbReference type="OrthoDB" id="21471at2759"/>
<feature type="region of interest" description="Disordered" evidence="2">
    <location>
        <begin position="353"/>
        <end position="396"/>
    </location>
</feature>
<dbReference type="Proteomes" id="UP000788993">
    <property type="component" value="Unassembled WGS sequence"/>
</dbReference>
<dbReference type="AlphaFoldDB" id="A0A1B7SJN5"/>
<feature type="compositionally biased region" description="Basic and acidic residues" evidence="2">
    <location>
        <begin position="37"/>
        <end position="46"/>
    </location>
</feature>
<organism evidence="3 4">
    <name type="scientific">Ogataea polymorpha</name>
    <dbReference type="NCBI Taxonomy" id="460523"/>
    <lineage>
        <taxon>Eukaryota</taxon>
        <taxon>Fungi</taxon>
        <taxon>Dikarya</taxon>
        <taxon>Ascomycota</taxon>
        <taxon>Saccharomycotina</taxon>
        <taxon>Pichiomycetes</taxon>
        <taxon>Pichiales</taxon>
        <taxon>Pichiaceae</taxon>
        <taxon>Ogataea</taxon>
    </lineage>
</organism>
<feature type="compositionally biased region" description="Basic and acidic residues" evidence="2">
    <location>
        <begin position="450"/>
        <end position="460"/>
    </location>
</feature>
<feature type="region of interest" description="Disordered" evidence="2">
    <location>
        <begin position="1"/>
        <end position="46"/>
    </location>
</feature>
<gene>
    <name evidence="3" type="ORF">OGATHE_006020</name>
</gene>
<feature type="region of interest" description="Disordered" evidence="2">
    <location>
        <begin position="450"/>
        <end position="473"/>
    </location>
</feature>